<evidence type="ECO:0000313" key="3">
    <source>
        <dbReference type="EMBL" id="KAF2086812.1"/>
    </source>
</evidence>
<accession>A0A9P4HTY5</accession>
<dbReference type="OrthoDB" id="3565018at2759"/>
<comment type="caution">
    <text evidence="3">The sequence shown here is derived from an EMBL/GenBank/DDBJ whole genome shotgun (WGS) entry which is preliminary data.</text>
</comment>
<evidence type="ECO:0000259" key="2">
    <source>
        <dbReference type="Pfam" id="PF24476"/>
    </source>
</evidence>
<evidence type="ECO:0000256" key="1">
    <source>
        <dbReference type="SAM" id="SignalP"/>
    </source>
</evidence>
<keyword evidence="4" id="KW-1185">Reference proteome</keyword>
<sequence length="574" mass="64665">MSGIEVAGLVLAVLPLVISALEDYNEGLDPVKSFVRWERELPKYIRKLRNQHVHYEQTLKILLFPLATEFELAQMIDEPNGRLWKEPWMQQRLEEKLNESYNAYKHTMDDIQEIIEKIASKLDVEKASAANRTNIEALLLALPAPQKAINLQIKRRVKFSMSKKKIKGLLEELDECNKELERFTDKSERLEPYRKASAKPSLAAKLQKIQGYAKTLHHTLLEAFSCSCRANHCTNLQLEQRDLGRTGGMKSKSGEDGTIFKVAFTNAASRSIWQEARIRVSECGDGKDELEANMSGLTLPPSPRMSRSVSFVSSSASPRFDSACGGEEDRKNGLETIDNICAAMQEFGDQKHCMGFDLENGRLCGTYPVATGDGLKRYLEEITLDDLLRNTGRDRLSRRERYTLSVTVASSILQLNATPWFEDDWSKKDIIFYRTASSNVTRQIGFDVSYPHIAHKSTTKWQSPGSYNENSSLLALGVMLLELSLGVPYESMAEVVNLPQREQNALVLWATASQWYRDERGNLSAAFQNAIAHCFKCFGDPSCTLKDPTFLQAAADQIILPLQDELSQFLGKSA</sequence>
<dbReference type="Pfam" id="PF24476">
    <property type="entry name" value="DUF7580"/>
    <property type="match status" value="1"/>
</dbReference>
<organism evidence="3 4">
    <name type="scientific">Saccharata proteae CBS 121410</name>
    <dbReference type="NCBI Taxonomy" id="1314787"/>
    <lineage>
        <taxon>Eukaryota</taxon>
        <taxon>Fungi</taxon>
        <taxon>Dikarya</taxon>
        <taxon>Ascomycota</taxon>
        <taxon>Pezizomycotina</taxon>
        <taxon>Dothideomycetes</taxon>
        <taxon>Dothideomycetes incertae sedis</taxon>
        <taxon>Botryosphaeriales</taxon>
        <taxon>Saccharataceae</taxon>
        <taxon>Saccharata</taxon>
    </lineage>
</organism>
<reference evidence="3" key="1">
    <citation type="journal article" date="2020" name="Stud. Mycol.">
        <title>101 Dothideomycetes genomes: a test case for predicting lifestyles and emergence of pathogens.</title>
        <authorList>
            <person name="Haridas S."/>
            <person name="Albert R."/>
            <person name="Binder M."/>
            <person name="Bloem J."/>
            <person name="Labutti K."/>
            <person name="Salamov A."/>
            <person name="Andreopoulos B."/>
            <person name="Baker S."/>
            <person name="Barry K."/>
            <person name="Bills G."/>
            <person name="Bluhm B."/>
            <person name="Cannon C."/>
            <person name="Castanera R."/>
            <person name="Culley D."/>
            <person name="Daum C."/>
            <person name="Ezra D."/>
            <person name="Gonzalez J."/>
            <person name="Henrissat B."/>
            <person name="Kuo A."/>
            <person name="Liang C."/>
            <person name="Lipzen A."/>
            <person name="Lutzoni F."/>
            <person name="Magnuson J."/>
            <person name="Mondo S."/>
            <person name="Nolan M."/>
            <person name="Ohm R."/>
            <person name="Pangilinan J."/>
            <person name="Park H.-J."/>
            <person name="Ramirez L."/>
            <person name="Alfaro M."/>
            <person name="Sun H."/>
            <person name="Tritt A."/>
            <person name="Yoshinaga Y."/>
            <person name="Zwiers L.-H."/>
            <person name="Turgeon B."/>
            <person name="Goodwin S."/>
            <person name="Spatafora J."/>
            <person name="Crous P."/>
            <person name="Grigoriev I."/>
        </authorList>
    </citation>
    <scope>NUCLEOTIDE SEQUENCE</scope>
    <source>
        <strain evidence="3">CBS 121410</strain>
    </source>
</reference>
<feature type="chain" id="PRO_5040447547" description="DUF7580 domain-containing protein" evidence="1">
    <location>
        <begin position="21"/>
        <end position="574"/>
    </location>
</feature>
<dbReference type="Proteomes" id="UP000799776">
    <property type="component" value="Unassembled WGS sequence"/>
</dbReference>
<gene>
    <name evidence="3" type="ORF">K490DRAFT_66125</name>
</gene>
<evidence type="ECO:0000313" key="4">
    <source>
        <dbReference type="Proteomes" id="UP000799776"/>
    </source>
</evidence>
<dbReference type="InterPro" id="IPR056002">
    <property type="entry name" value="DUF7580"/>
</dbReference>
<dbReference type="PANTHER" id="PTHR35186">
    <property type="entry name" value="ANK_REP_REGION DOMAIN-CONTAINING PROTEIN"/>
    <property type="match status" value="1"/>
</dbReference>
<feature type="signal peptide" evidence="1">
    <location>
        <begin position="1"/>
        <end position="20"/>
    </location>
</feature>
<dbReference type="EMBL" id="ML978722">
    <property type="protein sequence ID" value="KAF2086812.1"/>
    <property type="molecule type" value="Genomic_DNA"/>
</dbReference>
<dbReference type="AlphaFoldDB" id="A0A9P4HTY5"/>
<proteinExistence type="predicted"/>
<feature type="domain" description="DUF7580" evidence="2">
    <location>
        <begin position="205"/>
        <end position="568"/>
    </location>
</feature>
<keyword evidence="1" id="KW-0732">Signal</keyword>
<name>A0A9P4HTY5_9PEZI</name>
<dbReference type="PANTHER" id="PTHR35186:SF4">
    <property type="entry name" value="PRION-INHIBITION AND PROPAGATION HELO DOMAIN-CONTAINING PROTEIN"/>
    <property type="match status" value="1"/>
</dbReference>
<protein>
    <recommendedName>
        <fullName evidence="2">DUF7580 domain-containing protein</fullName>
    </recommendedName>
</protein>